<comment type="catalytic activity">
    <reaction evidence="1">
        <text>Hydrolysis of alkylated DNA, releasing 3-methyladenine, 3-methylguanine, 7-methylguanine and 7-methyladenine.</text>
        <dbReference type="EC" id="3.2.2.21"/>
    </reaction>
</comment>
<comment type="similarity">
    <text evidence="2">Belongs to the alkylbase DNA glycosidase AlkA family.</text>
</comment>
<proteinExistence type="inferred from homology"/>
<dbReference type="PANTHER" id="PTHR43003">
    <property type="entry name" value="DNA-3-METHYLADENINE GLYCOSYLASE"/>
    <property type="match status" value="1"/>
</dbReference>
<sequence length="223" mass="25140">MAQGLSGVQSGPQVRLVGKPDYWDDACAQLMKRDRILRKLIPQHGDYWLQHQAPAFTTLVRSIVGQQLASRTADQLWRKLLDGCGQALSPELILELGYEALHGLGLPKRKAEYIVDLATHFDARKIDPQAWQSLSDEAVIADLCAIRGVGRWTADMFLIFNLHRPDVLPLDDAGLLKAISQHYFSGEPVSRFEAREVAQAWAPWCTVATWHLWRSLNTVAVRY</sequence>
<dbReference type="GO" id="GO:0006307">
    <property type="term" value="P:DNA alkylation repair"/>
    <property type="evidence" value="ECO:0007669"/>
    <property type="project" value="TreeGrafter"/>
</dbReference>
<reference evidence="7 10" key="2">
    <citation type="submission" date="2018-05" db="EMBL/GenBank/DDBJ databases">
        <authorList>
            <person name="Lanie J.A."/>
            <person name="Ng W.-L."/>
            <person name="Kazmierczak K.M."/>
            <person name="Andrzejewski T.M."/>
            <person name="Davidsen T.M."/>
            <person name="Wayne K.J."/>
            <person name="Tettelin H."/>
            <person name="Glass J.I."/>
            <person name="Rusch D."/>
            <person name="Podicherti R."/>
            <person name="Tsui H.-C.T."/>
            <person name="Winkler M.E."/>
        </authorList>
    </citation>
    <scope>NUCLEOTIDE SEQUENCE [LARGE SCALE GENOMIC DNA]</scope>
    <source>
        <strain evidence="7 10">YBY</strain>
    </source>
</reference>
<dbReference type="GO" id="GO:0032993">
    <property type="term" value="C:protein-DNA complex"/>
    <property type="evidence" value="ECO:0007669"/>
    <property type="project" value="TreeGrafter"/>
</dbReference>
<reference evidence="9 11" key="4">
    <citation type="submission" date="2022-05" db="EMBL/GenBank/DDBJ databases">
        <title>Complete sequence of strain NY11312.</title>
        <authorList>
            <person name="Zhou D."/>
        </authorList>
    </citation>
    <scope>NUCLEOTIDE SEQUENCE [LARGE SCALE GENOMIC DNA]</scope>
    <source>
        <strain evidence="9 11">NY11312</strain>
    </source>
</reference>
<dbReference type="GO" id="GO:0032131">
    <property type="term" value="F:alkylated DNA binding"/>
    <property type="evidence" value="ECO:0007669"/>
    <property type="project" value="TreeGrafter"/>
</dbReference>
<dbReference type="FunFam" id="1.10.340.30:FF:000004">
    <property type="entry name" value="DNA-3-methyladenine glycosylase II"/>
    <property type="match status" value="1"/>
</dbReference>
<protein>
    <recommendedName>
        <fullName evidence="3">DNA-3-methyladenine glycosylase II</fullName>
        <ecNumber evidence="3">3.2.2.21</ecNumber>
    </recommendedName>
</protein>
<keyword evidence="11" id="KW-1185">Reference proteome</keyword>
<dbReference type="GeneID" id="96776746"/>
<evidence type="ECO:0000313" key="11">
    <source>
        <dbReference type="Proteomes" id="UP001211866"/>
    </source>
</evidence>
<dbReference type="GO" id="GO:0006285">
    <property type="term" value="P:base-excision repair, AP site formation"/>
    <property type="evidence" value="ECO:0007669"/>
    <property type="project" value="TreeGrafter"/>
</dbReference>
<dbReference type="AlphaFoldDB" id="A0A2U2BK91"/>
<dbReference type="GO" id="GO:0008725">
    <property type="term" value="F:DNA-3-methyladenine glycosylase activity"/>
    <property type="evidence" value="ECO:0007669"/>
    <property type="project" value="TreeGrafter"/>
</dbReference>
<dbReference type="PANTHER" id="PTHR43003:SF5">
    <property type="entry name" value="DNA-3-METHYLADENINE GLYCOSYLASE"/>
    <property type="match status" value="1"/>
</dbReference>
<dbReference type="InterPro" id="IPR011257">
    <property type="entry name" value="DNA_glycosylase"/>
</dbReference>
<dbReference type="GO" id="GO:0043916">
    <property type="term" value="F:DNA-7-methylguanine glycosylase activity"/>
    <property type="evidence" value="ECO:0007669"/>
    <property type="project" value="TreeGrafter"/>
</dbReference>
<accession>A0A2U2BK91</accession>
<dbReference type="Proteomes" id="UP000830925">
    <property type="component" value="Chromosome"/>
</dbReference>
<dbReference type="EMBL" id="CP095873">
    <property type="protein sequence ID" value="UPL20521.1"/>
    <property type="molecule type" value="Genomic_DNA"/>
</dbReference>
<dbReference type="Gene3D" id="1.10.340.30">
    <property type="entry name" value="Hypothetical protein, domain 2"/>
    <property type="match status" value="1"/>
</dbReference>
<dbReference type="RefSeq" id="WP_042483969.1">
    <property type="nucleotide sequence ID" value="NZ_CAXOJJ010000042.1"/>
</dbReference>
<evidence type="ECO:0000256" key="1">
    <source>
        <dbReference type="ARBA" id="ARBA00000086"/>
    </source>
</evidence>
<dbReference type="STRING" id="511.UZ73_05775"/>
<dbReference type="InterPro" id="IPR051912">
    <property type="entry name" value="Alkylbase_DNA_Glycosylase/TA"/>
</dbReference>
<dbReference type="InterPro" id="IPR003265">
    <property type="entry name" value="HhH-GPD_domain"/>
</dbReference>
<evidence type="ECO:0000313" key="8">
    <source>
        <dbReference type="EMBL" id="UPL20521.1"/>
    </source>
</evidence>
<evidence type="ECO:0000259" key="6">
    <source>
        <dbReference type="SMART" id="SM00478"/>
    </source>
</evidence>
<reference evidence="7 10" key="1">
    <citation type="submission" date="2018-05" db="EMBL/GenBank/DDBJ databases">
        <title>Genome Sequence of an Efficient Indole-Degrading Bacterium, Alcaligenes sp.YBY.</title>
        <authorList>
            <person name="Yang B."/>
        </authorList>
    </citation>
    <scope>NUCLEOTIDE SEQUENCE [LARGE SCALE GENOMIC DNA]</scope>
    <source>
        <strain evidence="7 10">YBY</strain>
    </source>
</reference>
<evidence type="ECO:0000313" key="9">
    <source>
        <dbReference type="EMBL" id="WBM39297.1"/>
    </source>
</evidence>
<dbReference type="SMART" id="SM00478">
    <property type="entry name" value="ENDO3c"/>
    <property type="match status" value="1"/>
</dbReference>
<keyword evidence="4" id="KW-0227">DNA damage</keyword>
<evidence type="ECO:0000313" key="10">
    <source>
        <dbReference type="Proteomes" id="UP000245216"/>
    </source>
</evidence>
<evidence type="ECO:0000256" key="3">
    <source>
        <dbReference type="ARBA" id="ARBA00012000"/>
    </source>
</evidence>
<evidence type="ECO:0000256" key="5">
    <source>
        <dbReference type="ARBA" id="ARBA00023204"/>
    </source>
</evidence>
<evidence type="ECO:0000256" key="2">
    <source>
        <dbReference type="ARBA" id="ARBA00010817"/>
    </source>
</evidence>
<dbReference type="OrthoDB" id="9811249at2"/>
<evidence type="ECO:0000256" key="4">
    <source>
        <dbReference type="ARBA" id="ARBA00022763"/>
    </source>
</evidence>
<dbReference type="EMBL" id="QEXO01000002">
    <property type="protein sequence ID" value="PWE14433.1"/>
    <property type="molecule type" value="Genomic_DNA"/>
</dbReference>
<feature type="domain" description="HhH-GPD" evidence="6">
    <location>
        <begin position="64"/>
        <end position="217"/>
    </location>
</feature>
<dbReference type="Pfam" id="PF00730">
    <property type="entry name" value="HhH-GPD"/>
    <property type="match status" value="1"/>
</dbReference>
<evidence type="ECO:0000313" key="7">
    <source>
        <dbReference type="EMBL" id="PWE14433.1"/>
    </source>
</evidence>
<dbReference type="Proteomes" id="UP001211866">
    <property type="component" value="Chromosome"/>
</dbReference>
<dbReference type="EMBL" id="CP096916">
    <property type="protein sequence ID" value="WBM39297.1"/>
    <property type="molecule type" value="Genomic_DNA"/>
</dbReference>
<dbReference type="GO" id="GO:0005737">
    <property type="term" value="C:cytoplasm"/>
    <property type="evidence" value="ECO:0007669"/>
    <property type="project" value="TreeGrafter"/>
</dbReference>
<dbReference type="SUPFAM" id="SSF48150">
    <property type="entry name" value="DNA-glycosylase"/>
    <property type="match status" value="1"/>
</dbReference>
<dbReference type="CDD" id="cd00056">
    <property type="entry name" value="ENDO3c"/>
    <property type="match status" value="1"/>
</dbReference>
<reference evidence="8" key="3">
    <citation type="submission" date="2022-04" db="EMBL/GenBank/DDBJ databases">
        <title>Genomic mining of Alcaligenes faecalis D334 producing ectoin and derivatives.</title>
        <authorList>
            <person name="Doan V.T."/>
            <person name="Quach N.T."/>
            <person name="Vu T.-H.-N."/>
            <person name="Phi Q.-T."/>
        </authorList>
    </citation>
    <scope>NUCLEOTIDE SEQUENCE</scope>
    <source>
        <strain evidence="8">D334</strain>
    </source>
</reference>
<organism evidence="7 10">
    <name type="scientific">Alcaligenes faecalis</name>
    <dbReference type="NCBI Taxonomy" id="511"/>
    <lineage>
        <taxon>Bacteria</taxon>
        <taxon>Pseudomonadati</taxon>
        <taxon>Pseudomonadota</taxon>
        <taxon>Betaproteobacteria</taxon>
        <taxon>Burkholderiales</taxon>
        <taxon>Alcaligenaceae</taxon>
        <taxon>Alcaligenes</taxon>
    </lineage>
</organism>
<dbReference type="Proteomes" id="UP000245216">
    <property type="component" value="Unassembled WGS sequence"/>
</dbReference>
<keyword evidence="5" id="KW-0234">DNA repair</keyword>
<name>A0A2U2BK91_ALCFA</name>
<gene>
    <name evidence="7" type="ORF">DF183_06820</name>
    <name evidence="9" type="ORF">M2J83_05600</name>
    <name evidence="8" type="ORF">MXF72_14035</name>
</gene>
<dbReference type="Gene3D" id="1.10.1670.40">
    <property type="match status" value="1"/>
</dbReference>
<dbReference type="EC" id="3.2.2.21" evidence="3"/>